<dbReference type="AlphaFoldDB" id="A0A1I4MAB4"/>
<sequence>MAKFFFPSCKAKASYTQASEKLRIYMKDRYDIDSSGCCRAEHQKLTAQDGAIVVCNNCAAIMEESSQTENIEFVWALIDDDADFPFPDYQSEIVTIQDCWIAFEKRHLQDTVRSLLKKMNIKYVELDENFEKTKFCGVNLLAPCTPSNAKLAPKRYVEEGANMFTPCSQEEQIAYFQKYCTQIQTEKVACYCKFCREAITMGGKQGIHLLELLFPC</sequence>
<reference evidence="2" key="1">
    <citation type="submission" date="2016-10" db="EMBL/GenBank/DDBJ databases">
        <authorList>
            <person name="Varghese N."/>
            <person name="Submissions S."/>
        </authorList>
    </citation>
    <scope>NUCLEOTIDE SEQUENCE [LARGE SCALE GENOMIC DNA]</scope>
    <source>
        <strain evidence="2">DSM 13327</strain>
    </source>
</reference>
<keyword evidence="2" id="KW-1185">Reference proteome</keyword>
<dbReference type="RefSeq" id="WP_090939540.1">
    <property type="nucleotide sequence ID" value="NZ_FOTS01000031.1"/>
</dbReference>
<dbReference type="OrthoDB" id="5241828at2"/>
<name>A0A1I4MAB4_9FIRM</name>
<protein>
    <submittedName>
        <fullName evidence="1">Uncharacterized protein</fullName>
    </submittedName>
</protein>
<evidence type="ECO:0000313" key="2">
    <source>
        <dbReference type="Proteomes" id="UP000199520"/>
    </source>
</evidence>
<organism evidence="1 2">
    <name type="scientific">Pelosinus propionicus DSM 13327</name>
    <dbReference type="NCBI Taxonomy" id="1123291"/>
    <lineage>
        <taxon>Bacteria</taxon>
        <taxon>Bacillati</taxon>
        <taxon>Bacillota</taxon>
        <taxon>Negativicutes</taxon>
        <taxon>Selenomonadales</taxon>
        <taxon>Sporomusaceae</taxon>
        <taxon>Pelosinus</taxon>
    </lineage>
</organism>
<dbReference type="STRING" id="1123291.SAMN04490355_103142"/>
<dbReference type="EMBL" id="FOTS01000031">
    <property type="protein sequence ID" value="SFM00241.1"/>
    <property type="molecule type" value="Genomic_DNA"/>
</dbReference>
<evidence type="ECO:0000313" key="1">
    <source>
        <dbReference type="EMBL" id="SFM00241.1"/>
    </source>
</evidence>
<dbReference type="Proteomes" id="UP000199520">
    <property type="component" value="Unassembled WGS sequence"/>
</dbReference>
<accession>A0A1I4MAB4</accession>
<gene>
    <name evidence="1" type="ORF">SAMN04490355_103142</name>
</gene>
<proteinExistence type="predicted"/>